<reference evidence="3 4" key="1">
    <citation type="journal article" date="2019" name="Nat. Ecol. Evol.">
        <title>Megaphylogeny resolves global patterns of mushroom evolution.</title>
        <authorList>
            <person name="Varga T."/>
            <person name="Krizsan K."/>
            <person name="Foldi C."/>
            <person name="Dima B."/>
            <person name="Sanchez-Garcia M."/>
            <person name="Sanchez-Ramirez S."/>
            <person name="Szollosi G.J."/>
            <person name="Szarkandi J.G."/>
            <person name="Papp V."/>
            <person name="Albert L."/>
            <person name="Andreopoulos W."/>
            <person name="Angelini C."/>
            <person name="Antonin V."/>
            <person name="Barry K.W."/>
            <person name="Bougher N.L."/>
            <person name="Buchanan P."/>
            <person name="Buyck B."/>
            <person name="Bense V."/>
            <person name="Catcheside P."/>
            <person name="Chovatia M."/>
            <person name="Cooper J."/>
            <person name="Damon W."/>
            <person name="Desjardin D."/>
            <person name="Finy P."/>
            <person name="Geml J."/>
            <person name="Haridas S."/>
            <person name="Hughes K."/>
            <person name="Justo A."/>
            <person name="Karasinski D."/>
            <person name="Kautmanova I."/>
            <person name="Kiss B."/>
            <person name="Kocsube S."/>
            <person name="Kotiranta H."/>
            <person name="LaButti K.M."/>
            <person name="Lechner B.E."/>
            <person name="Liimatainen K."/>
            <person name="Lipzen A."/>
            <person name="Lukacs Z."/>
            <person name="Mihaltcheva S."/>
            <person name="Morgado L.N."/>
            <person name="Niskanen T."/>
            <person name="Noordeloos M.E."/>
            <person name="Ohm R.A."/>
            <person name="Ortiz-Santana B."/>
            <person name="Ovrebo C."/>
            <person name="Racz N."/>
            <person name="Riley R."/>
            <person name="Savchenko A."/>
            <person name="Shiryaev A."/>
            <person name="Soop K."/>
            <person name="Spirin V."/>
            <person name="Szebenyi C."/>
            <person name="Tomsovsky M."/>
            <person name="Tulloss R.E."/>
            <person name="Uehling J."/>
            <person name="Grigoriev I.V."/>
            <person name="Vagvolgyi C."/>
            <person name="Papp T."/>
            <person name="Martin F.M."/>
            <person name="Miettinen O."/>
            <person name="Hibbett D.S."/>
            <person name="Nagy L.G."/>
        </authorList>
    </citation>
    <scope>NUCLEOTIDE SEQUENCE [LARGE SCALE GENOMIC DNA]</scope>
    <source>
        <strain evidence="3 4">CBS 121175</strain>
    </source>
</reference>
<protein>
    <recommendedName>
        <fullName evidence="2">Fungal-type protein kinase domain-containing protein</fullName>
    </recommendedName>
</protein>
<feature type="domain" description="Fungal-type protein kinase" evidence="2">
    <location>
        <begin position="538"/>
        <end position="663"/>
    </location>
</feature>
<evidence type="ECO:0000313" key="3">
    <source>
        <dbReference type="EMBL" id="TFK21869.1"/>
    </source>
</evidence>
<dbReference type="Gene3D" id="1.10.510.10">
    <property type="entry name" value="Transferase(Phosphotransferase) domain 1"/>
    <property type="match status" value="1"/>
</dbReference>
<dbReference type="PANTHER" id="PTHR38248:SF2">
    <property type="entry name" value="FUNK1 11"/>
    <property type="match status" value="1"/>
</dbReference>
<feature type="region of interest" description="Disordered" evidence="1">
    <location>
        <begin position="252"/>
        <end position="290"/>
    </location>
</feature>
<dbReference type="InterPro" id="IPR011009">
    <property type="entry name" value="Kinase-like_dom_sf"/>
</dbReference>
<evidence type="ECO:0000259" key="2">
    <source>
        <dbReference type="Pfam" id="PF17667"/>
    </source>
</evidence>
<dbReference type="Pfam" id="PF17667">
    <property type="entry name" value="Pkinase_fungal"/>
    <property type="match status" value="2"/>
</dbReference>
<keyword evidence="4" id="KW-1185">Reference proteome</keyword>
<evidence type="ECO:0000313" key="4">
    <source>
        <dbReference type="Proteomes" id="UP000307440"/>
    </source>
</evidence>
<sequence length="787" mass="89835">MDSSNWSHYSSLDYDYSHLEDSSDNMSASSFDKRLTTTNPILRQRIKGCSTNDIGIPVFAEHILGVDKHTVEKILAHKWDLDARKLRDLAYYIDNAQETSMYKPFFDLCEPLLAAVLRFVEPATVAVSDNATDPTSYADVFWNTQTQLDAFNNEFKLPEHRYLKPDGAMVKAPKPAFYDHKASWKTIQRAAEFKSLINYEALNCIKDIPEPLNYEYPSLNNENKRNRKSDTCIPSNESLGLASQSIASTGLTSIAEESEQARTGSKRKRSEGPGSFATGEAKRTRRTNNNTMTAEKIQLANYAIECLTGSCRVWTTGLSINKLNIAFSYFDRMLVLQSPWFNIVQNPELLALLLYAMYQNDLRGISGFNPFQRPWSVLTPEESITDDMKKELEYPTQKLVGSFFEFPTIIEEEEVKKTAWDSFEVTKVILLTPALVGRVTAVLQVKARLSTKPGETLVLALKISWQPGRVRIGELDIIKHLSKTLDKKWHDHLPCVYFDRVCDIHELGLPWLNIPGMPDRLMKDKTFNCYSERGMHVIAGRLCSELWRVDSAEEFFIVWLHCVKCLYASYSEGKVLHRDLSENNLLFWRKETEDSVGQVSSEIKGVLNDWDMASFVEEVQVSEPTANQQTGTLPFMALELLDSPHTRHLLRHDLESLFCILVWGACHYNFGESDLAKRRKETKHTRLAQWTSRDMTSVMTWKNTLLTKGTKGVIWSAIQKAIPNEFSDINVKKIIPLFRLFTKAYKKQVSQDDDDDDEEGTSLEENPLDKLITYETFMSAIGEGLDL</sequence>
<dbReference type="EMBL" id="ML210256">
    <property type="protein sequence ID" value="TFK21869.1"/>
    <property type="molecule type" value="Genomic_DNA"/>
</dbReference>
<dbReference type="SUPFAM" id="SSF56112">
    <property type="entry name" value="Protein kinase-like (PK-like)"/>
    <property type="match status" value="1"/>
</dbReference>
<proteinExistence type="predicted"/>
<evidence type="ECO:0000256" key="1">
    <source>
        <dbReference type="SAM" id="MobiDB-lite"/>
    </source>
</evidence>
<name>A0A5C3KN29_COPMA</name>
<organism evidence="3 4">
    <name type="scientific">Coprinopsis marcescibilis</name>
    <name type="common">Agaric fungus</name>
    <name type="synonym">Psathyrella marcescibilis</name>
    <dbReference type="NCBI Taxonomy" id="230819"/>
    <lineage>
        <taxon>Eukaryota</taxon>
        <taxon>Fungi</taxon>
        <taxon>Dikarya</taxon>
        <taxon>Basidiomycota</taxon>
        <taxon>Agaricomycotina</taxon>
        <taxon>Agaricomycetes</taxon>
        <taxon>Agaricomycetidae</taxon>
        <taxon>Agaricales</taxon>
        <taxon>Agaricineae</taxon>
        <taxon>Psathyrellaceae</taxon>
        <taxon>Coprinopsis</taxon>
    </lineage>
</organism>
<dbReference type="Proteomes" id="UP000307440">
    <property type="component" value="Unassembled WGS sequence"/>
</dbReference>
<dbReference type="AlphaFoldDB" id="A0A5C3KN29"/>
<dbReference type="STRING" id="230819.A0A5C3KN29"/>
<dbReference type="InterPro" id="IPR040976">
    <property type="entry name" value="Pkinase_fungal"/>
</dbReference>
<gene>
    <name evidence="3" type="ORF">FA15DRAFT_758444</name>
</gene>
<feature type="domain" description="Fungal-type protein kinase" evidence="2">
    <location>
        <begin position="287"/>
        <end position="482"/>
    </location>
</feature>
<dbReference type="OrthoDB" id="5569250at2759"/>
<accession>A0A5C3KN29</accession>
<dbReference type="PANTHER" id="PTHR38248">
    <property type="entry name" value="FUNK1 6"/>
    <property type="match status" value="1"/>
</dbReference>